<evidence type="ECO:0000313" key="2">
    <source>
        <dbReference type="Proteomes" id="UP000823775"/>
    </source>
</evidence>
<proteinExistence type="predicted"/>
<name>A0ABS8SJ76_DATST</name>
<evidence type="ECO:0000313" key="1">
    <source>
        <dbReference type="EMBL" id="MCD7458865.1"/>
    </source>
</evidence>
<dbReference type="Proteomes" id="UP000823775">
    <property type="component" value="Unassembled WGS sequence"/>
</dbReference>
<gene>
    <name evidence="1" type="ORF">HAX54_039424</name>
</gene>
<comment type="caution">
    <text evidence="1">The sequence shown here is derived from an EMBL/GenBank/DDBJ whole genome shotgun (WGS) entry which is preliminary data.</text>
</comment>
<protein>
    <submittedName>
        <fullName evidence="1">Uncharacterized protein</fullName>
    </submittedName>
</protein>
<sequence length="81" mass="9307">MLTDHNCSETYRYISVAVALTDMEEFVKTRMNDDGGFEMDGTWRSMSSEEETLFPWIYTKKNLLRTHETVPCSCPSSGTDI</sequence>
<dbReference type="EMBL" id="JACEIK010000547">
    <property type="protein sequence ID" value="MCD7458865.1"/>
    <property type="molecule type" value="Genomic_DNA"/>
</dbReference>
<keyword evidence="2" id="KW-1185">Reference proteome</keyword>
<organism evidence="1 2">
    <name type="scientific">Datura stramonium</name>
    <name type="common">Jimsonweed</name>
    <name type="synonym">Common thornapple</name>
    <dbReference type="NCBI Taxonomy" id="4076"/>
    <lineage>
        <taxon>Eukaryota</taxon>
        <taxon>Viridiplantae</taxon>
        <taxon>Streptophyta</taxon>
        <taxon>Embryophyta</taxon>
        <taxon>Tracheophyta</taxon>
        <taxon>Spermatophyta</taxon>
        <taxon>Magnoliopsida</taxon>
        <taxon>eudicotyledons</taxon>
        <taxon>Gunneridae</taxon>
        <taxon>Pentapetalae</taxon>
        <taxon>asterids</taxon>
        <taxon>lamiids</taxon>
        <taxon>Solanales</taxon>
        <taxon>Solanaceae</taxon>
        <taxon>Solanoideae</taxon>
        <taxon>Datureae</taxon>
        <taxon>Datura</taxon>
    </lineage>
</organism>
<accession>A0ABS8SJ76</accession>
<reference evidence="1 2" key="1">
    <citation type="journal article" date="2021" name="BMC Genomics">
        <title>Datura genome reveals duplications of psychoactive alkaloid biosynthetic genes and high mutation rate following tissue culture.</title>
        <authorList>
            <person name="Rajewski A."/>
            <person name="Carter-House D."/>
            <person name="Stajich J."/>
            <person name="Litt A."/>
        </authorList>
    </citation>
    <scope>NUCLEOTIDE SEQUENCE [LARGE SCALE GENOMIC DNA]</scope>
    <source>
        <strain evidence="1">AR-01</strain>
    </source>
</reference>